<protein>
    <submittedName>
        <fullName evidence="2">Uncharacterized protein</fullName>
    </submittedName>
</protein>
<dbReference type="RefSeq" id="WP_053235071.1">
    <property type="nucleotide sequence ID" value="NZ_CP011125.1"/>
</dbReference>
<dbReference type="KEGG" id="samy:DB32_005010"/>
<accession>A0A0F6W5E1</accession>
<dbReference type="EMBL" id="CP011125">
    <property type="protein sequence ID" value="AKF07861.1"/>
    <property type="molecule type" value="Genomic_DNA"/>
</dbReference>
<proteinExistence type="predicted"/>
<feature type="transmembrane region" description="Helical" evidence="1">
    <location>
        <begin position="147"/>
        <end position="165"/>
    </location>
</feature>
<feature type="transmembrane region" description="Helical" evidence="1">
    <location>
        <begin position="171"/>
        <end position="192"/>
    </location>
</feature>
<keyword evidence="1" id="KW-1133">Transmembrane helix</keyword>
<feature type="transmembrane region" description="Helical" evidence="1">
    <location>
        <begin position="91"/>
        <end position="117"/>
    </location>
</feature>
<feature type="transmembrane region" description="Helical" evidence="1">
    <location>
        <begin position="219"/>
        <end position="239"/>
    </location>
</feature>
<feature type="transmembrane region" description="Helical" evidence="1">
    <location>
        <begin position="510"/>
        <end position="530"/>
    </location>
</feature>
<dbReference type="Proteomes" id="UP000034883">
    <property type="component" value="Chromosome"/>
</dbReference>
<keyword evidence="1" id="KW-0812">Transmembrane</keyword>
<dbReference type="AlphaFoldDB" id="A0A0F6W5E1"/>
<sequence>MTERSHLRRAFAKDALALALSLVTCPFAIVLTPQRTSLLLGSALALAGGSRDARRGGLGPGALAIGLTIALVIASLVGLGAARAVSHSAPLAIALAIVLPSALGVVLAPFVLAPVAWLDREEGVVAALVRAFELAVRRGALPTLRDGASLGALVGIAASLGVAFLQLDGAAILVAVWASIAIGAPIGASVLARAYVDGSARAAFDGATDAQVSRGLRRVAVLVTPAAWMLAIALVAAMLTPSPMRRVDHARALASAAVATVEPGDELVLPGDHGLVVAPGEDGVLVRTADGGGAGHVAWKGANDYDVRLSLLVVRTRFRDVDAWALVFGDDATFIDDEGVRLDDSFTDRLAARLDVQSLALVLIALVALAWWSLRLARAMARARALDAPRSFGDAAPDPATLVQLVGRLRYDEGSYVEGKGTSASVTGAARVVSLDGAVVIVLPAHVPLLVPSDAKPDDGAEVTVVARAGALSPTSFRQGAAAWPDGAKLVLADRDEAAEQLLERAARGASLVALLAAVMLGGVALAIAARL</sequence>
<gene>
    <name evidence="2" type="ORF">DB32_005010</name>
</gene>
<name>A0A0F6W5E1_9BACT</name>
<evidence type="ECO:0000256" key="1">
    <source>
        <dbReference type="SAM" id="Phobius"/>
    </source>
</evidence>
<reference evidence="2 3" key="1">
    <citation type="submission" date="2015-03" db="EMBL/GenBank/DDBJ databases">
        <title>Genome assembly of Sandaracinus amylolyticus DSM 53668.</title>
        <authorList>
            <person name="Sharma G."/>
            <person name="Subramanian S."/>
        </authorList>
    </citation>
    <scope>NUCLEOTIDE SEQUENCE [LARGE SCALE GENOMIC DNA]</scope>
    <source>
        <strain evidence="2 3">DSM 53668</strain>
    </source>
</reference>
<organism evidence="2 3">
    <name type="scientific">Sandaracinus amylolyticus</name>
    <dbReference type="NCBI Taxonomy" id="927083"/>
    <lineage>
        <taxon>Bacteria</taxon>
        <taxon>Pseudomonadati</taxon>
        <taxon>Myxococcota</taxon>
        <taxon>Polyangia</taxon>
        <taxon>Polyangiales</taxon>
        <taxon>Sandaracinaceae</taxon>
        <taxon>Sandaracinus</taxon>
    </lineage>
</organism>
<keyword evidence="3" id="KW-1185">Reference proteome</keyword>
<evidence type="ECO:0000313" key="3">
    <source>
        <dbReference type="Proteomes" id="UP000034883"/>
    </source>
</evidence>
<feature type="transmembrane region" description="Helical" evidence="1">
    <location>
        <begin position="356"/>
        <end position="374"/>
    </location>
</feature>
<keyword evidence="1" id="KW-0472">Membrane</keyword>
<evidence type="ECO:0000313" key="2">
    <source>
        <dbReference type="EMBL" id="AKF07861.1"/>
    </source>
</evidence>
<feature type="transmembrane region" description="Helical" evidence="1">
    <location>
        <begin position="57"/>
        <end position="79"/>
    </location>
</feature>
<dbReference type="STRING" id="927083.DB32_005010"/>